<dbReference type="InterPro" id="IPR025117">
    <property type="entry name" value="DUF4037"/>
</dbReference>
<dbReference type="Pfam" id="PF13228">
    <property type="entry name" value="DUF4037"/>
    <property type="match status" value="1"/>
</dbReference>
<proteinExistence type="predicted"/>
<reference evidence="2" key="2">
    <citation type="journal article" date="2021" name="PeerJ">
        <title>Extensive microbial diversity within the chicken gut microbiome revealed by metagenomics and culture.</title>
        <authorList>
            <person name="Gilroy R."/>
            <person name="Ravi A."/>
            <person name="Getino M."/>
            <person name="Pursley I."/>
            <person name="Horton D.L."/>
            <person name="Alikhan N.F."/>
            <person name="Baker D."/>
            <person name="Gharbi K."/>
            <person name="Hall N."/>
            <person name="Watson M."/>
            <person name="Adriaenssens E.M."/>
            <person name="Foster-Nyarko E."/>
            <person name="Jarju S."/>
            <person name="Secka A."/>
            <person name="Antonio M."/>
            <person name="Oren A."/>
            <person name="Chaudhuri R.R."/>
            <person name="La Ragione R."/>
            <person name="Hildebrand F."/>
            <person name="Pallen M.J."/>
        </authorList>
    </citation>
    <scope>NUCLEOTIDE SEQUENCE</scope>
    <source>
        <strain evidence="2">10532</strain>
    </source>
</reference>
<evidence type="ECO:0000313" key="2">
    <source>
        <dbReference type="EMBL" id="MBO8457856.1"/>
    </source>
</evidence>
<protein>
    <submittedName>
        <fullName evidence="2">DUF4037 domain-containing protein</fullName>
    </submittedName>
</protein>
<sequence>MNMKVKKITEEIFSVISRWPGVECICLNETARVDFLDSYFALIFDVYYEGEMPGIDERTSVFPNASMFETSPLGTKDRVMLEDIPVRIEYKSMNKVGTNLGIAASDCENLWRLKDSGTYGFYRLLNSEILFNKSGWIVKVRKQLENLPDVFWNKMRDFYQTTMEHYLMDLGAAAVQNDAFFYQVSLSGYLKFVTSVLFMVNHKFEPSHKSCNEQVHALDILPSGFEGFFDSLLRIDGMLDAQRKFKIAEQLAKTVINLRS</sequence>
<comment type="caution">
    <text evidence="2">The sequence shown here is derived from an EMBL/GenBank/DDBJ whole genome shotgun (WGS) entry which is preliminary data.</text>
</comment>
<evidence type="ECO:0000259" key="1">
    <source>
        <dbReference type="Pfam" id="PF13228"/>
    </source>
</evidence>
<reference evidence="2" key="1">
    <citation type="submission" date="2020-10" db="EMBL/GenBank/DDBJ databases">
        <authorList>
            <person name="Gilroy R."/>
        </authorList>
    </citation>
    <scope>NUCLEOTIDE SEQUENCE</scope>
    <source>
        <strain evidence="2">10532</strain>
    </source>
</reference>
<dbReference type="EMBL" id="JADIMM010000079">
    <property type="protein sequence ID" value="MBO8457856.1"/>
    <property type="molecule type" value="Genomic_DNA"/>
</dbReference>
<feature type="domain" description="DUF4037" evidence="1">
    <location>
        <begin position="124"/>
        <end position="209"/>
    </location>
</feature>
<evidence type="ECO:0000313" key="3">
    <source>
        <dbReference type="Proteomes" id="UP000823638"/>
    </source>
</evidence>
<organism evidence="2 3">
    <name type="scientific">Candidatus Gallitreponema excrementavium</name>
    <dbReference type="NCBI Taxonomy" id="2840840"/>
    <lineage>
        <taxon>Bacteria</taxon>
        <taxon>Pseudomonadati</taxon>
        <taxon>Spirochaetota</taxon>
        <taxon>Spirochaetia</taxon>
        <taxon>Spirochaetales</taxon>
        <taxon>Candidatus Gallitreponema</taxon>
    </lineage>
</organism>
<accession>A0A9D9HQB7</accession>
<gene>
    <name evidence="2" type="ORF">IAA81_06470</name>
</gene>
<dbReference type="AlphaFoldDB" id="A0A9D9HQB7"/>
<dbReference type="Proteomes" id="UP000823638">
    <property type="component" value="Unassembled WGS sequence"/>
</dbReference>
<name>A0A9D9HQB7_9SPIR</name>